<dbReference type="Proteomes" id="UP000829398">
    <property type="component" value="Chromosome 8"/>
</dbReference>
<dbReference type="EMBL" id="CM039177">
    <property type="protein sequence ID" value="KAH9696775.1"/>
    <property type="molecule type" value="Genomic_DNA"/>
</dbReference>
<keyword evidence="2" id="KW-1185">Reference proteome</keyword>
<sequence length="561" mass="63778">MEVIGRNKGAGYIKQTMSRFHYEDMWSPYKECKEIVKQEWAQKGAWVGSNPAQTFKKVSRDTLAELRKRKNKIWGIENERGDWTKENEEVEKEFCGYFTKLFSTSNPTQAQMENALRGMMPKVTPEMNEYLCQSFIEEEITEALVQMCPTKAPGPDGLPAAFYRKHWTIVKQEVITTCLHILNTAGRCRSNPKHPLPRRKRKDQVIWHYDKKGEYSVKSGYQVALNMKFPDPPGCSRSNSSKWSIIWKLSLPEKIKIFVWKATKNLLPTAENLCKRGIVQEAHCKRCGNKVENILHVLVTCKAAKKVWQRSPVADAVHKIDSSNLFGELTKLQRSLSNDDFELLLVLLWIIWYARNKFVFEGMKIDPGISVAKAEAIKEAYKRTQFPEMLVGKNSLRQEQNKWAPPPPRWVKINVDAAIDAKSKCSGLGAVIKDPSGKCFVAAVKSVTSKGDVLLAEAEADEWGTYLAKEEGMQAVILETDSKATVDLINNNGNYMTEVHWIISDIQSLMSQFSHFVAKFIPRSCNTCAHKLAKIALGKTDSFVWKGNFPPEIEHVVSLPE</sequence>
<protein>
    <submittedName>
        <fullName evidence="1">Reverse transcriptase/RNA-dependent DNA polymerase</fullName>
    </submittedName>
</protein>
<gene>
    <name evidence="1" type="ORF">KPL71_023326</name>
</gene>
<comment type="caution">
    <text evidence="1">The sequence shown here is derived from an EMBL/GenBank/DDBJ whole genome shotgun (WGS) entry which is preliminary data.</text>
</comment>
<evidence type="ECO:0000313" key="1">
    <source>
        <dbReference type="EMBL" id="KAH9696775.1"/>
    </source>
</evidence>
<name>A0ACB8IIN3_CITSI</name>
<keyword evidence="1" id="KW-0808">Transferase</keyword>
<accession>A0ACB8IIN3</accession>
<organism evidence="1 2">
    <name type="scientific">Citrus sinensis</name>
    <name type="common">Sweet orange</name>
    <name type="synonym">Citrus aurantium var. sinensis</name>
    <dbReference type="NCBI Taxonomy" id="2711"/>
    <lineage>
        <taxon>Eukaryota</taxon>
        <taxon>Viridiplantae</taxon>
        <taxon>Streptophyta</taxon>
        <taxon>Embryophyta</taxon>
        <taxon>Tracheophyta</taxon>
        <taxon>Spermatophyta</taxon>
        <taxon>Magnoliopsida</taxon>
        <taxon>eudicotyledons</taxon>
        <taxon>Gunneridae</taxon>
        <taxon>Pentapetalae</taxon>
        <taxon>rosids</taxon>
        <taxon>malvids</taxon>
        <taxon>Sapindales</taxon>
        <taxon>Rutaceae</taxon>
        <taxon>Aurantioideae</taxon>
        <taxon>Citrus</taxon>
    </lineage>
</organism>
<reference evidence="2" key="1">
    <citation type="journal article" date="2023" name="Hortic. Res.">
        <title>A chromosome-level phased genome enabling allele-level studies in sweet orange: a case study on citrus Huanglongbing tolerance.</title>
        <authorList>
            <person name="Wu B."/>
            <person name="Yu Q."/>
            <person name="Deng Z."/>
            <person name="Duan Y."/>
            <person name="Luo F."/>
            <person name="Gmitter F. Jr."/>
        </authorList>
    </citation>
    <scope>NUCLEOTIDE SEQUENCE [LARGE SCALE GENOMIC DNA]</scope>
    <source>
        <strain evidence="2">cv. Valencia</strain>
    </source>
</reference>
<keyword evidence="1" id="KW-0695">RNA-directed DNA polymerase</keyword>
<proteinExistence type="predicted"/>
<keyword evidence="1" id="KW-0548">Nucleotidyltransferase</keyword>
<evidence type="ECO:0000313" key="2">
    <source>
        <dbReference type="Proteomes" id="UP000829398"/>
    </source>
</evidence>